<evidence type="ECO:0000313" key="8">
    <source>
        <dbReference type="Proteomes" id="UP000236569"/>
    </source>
</evidence>
<keyword evidence="5 6" id="KW-0472">Membrane</keyword>
<feature type="transmembrane region" description="Helical" evidence="6">
    <location>
        <begin position="41"/>
        <end position="60"/>
    </location>
</feature>
<evidence type="ECO:0000256" key="1">
    <source>
        <dbReference type="ARBA" id="ARBA00004651"/>
    </source>
</evidence>
<dbReference type="EMBL" id="BFAG01000003">
    <property type="protein sequence ID" value="GBF05196.1"/>
    <property type="molecule type" value="Genomic_DNA"/>
</dbReference>
<dbReference type="GO" id="GO:0005886">
    <property type="term" value="C:plasma membrane"/>
    <property type="evidence" value="ECO:0007669"/>
    <property type="project" value="UniProtKB-SubCell"/>
</dbReference>
<proteinExistence type="predicted"/>
<protein>
    <recommendedName>
        <fullName evidence="9">RhtB family transporter</fullName>
    </recommendedName>
</protein>
<reference evidence="8" key="1">
    <citation type="submission" date="2018-01" db="EMBL/GenBank/DDBJ databases">
        <title>Draft Genome Sequence of the Radioresistant Bacterium Deinococcus aerius TR0125, Isolated from the Higher Atmosphere above Japan.</title>
        <authorList>
            <person name="Satoh K."/>
            <person name="Arai H."/>
            <person name="Sanzen T."/>
            <person name="Kawaguchi Y."/>
            <person name="Hayashi H."/>
            <person name="Yokobori S."/>
            <person name="Yamagishi A."/>
            <person name="Oono Y."/>
            <person name="Narumi I."/>
        </authorList>
    </citation>
    <scope>NUCLEOTIDE SEQUENCE [LARGE SCALE GENOMIC DNA]</scope>
    <source>
        <strain evidence="8">TR0125</strain>
    </source>
</reference>
<evidence type="ECO:0000256" key="2">
    <source>
        <dbReference type="ARBA" id="ARBA00022475"/>
    </source>
</evidence>
<keyword evidence="3 6" id="KW-0812">Transmembrane</keyword>
<dbReference type="RefSeq" id="WP_103128625.1">
    <property type="nucleotide sequence ID" value="NZ_BFAG01000003.1"/>
</dbReference>
<evidence type="ECO:0000256" key="3">
    <source>
        <dbReference type="ARBA" id="ARBA00022692"/>
    </source>
</evidence>
<keyword evidence="8" id="KW-1185">Reference proteome</keyword>
<dbReference type="Proteomes" id="UP000236569">
    <property type="component" value="Unassembled WGS sequence"/>
</dbReference>
<evidence type="ECO:0008006" key="9">
    <source>
        <dbReference type="Google" id="ProtNLM"/>
    </source>
</evidence>
<feature type="transmembrane region" description="Helical" evidence="6">
    <location>
        <begin position="66"/>
        <end position="89"/>
    </location>
</feature>
<name>A0A2I9D3M3_9DEIO</name>
<organism evidence="7 8">
    <name type="scientific">Deinococcus aerius</name>
    <dbReference type="NCBI Taxonomy" id="200253"/>
    <lineage>
        <taxon>Bacteria</taxon>
        <taxon>Thermotogati</taxon>
        <taxon>Deinococcota</taxon>
        <taxon>Deinococci</taxon>
        <taxon>Deinococcales</taxon>
        <taxon>Deinococcaceae</taxon>
        <taxon>Deinococcus</taxon>
    </lineage>
</organism>
<dbReference type="GO" id="GO:0015171">
    <property type="term" value="F:amino acid transmembrane transporter activity"/>
    <property type="evidence" value="ECO:0007669"/>
    <property type="project" value="TreeGrafter"/>
</dbReference>
<feature type="transmembrane region" description="Helical" evidence="6">
    <location>
        <begin position="144"/>
        <end position="173"/>
    </location>
</feature>
<feature type="transmembrane region" description="Helical" evidence="6">
    <location>
        <begin position="110"/>
        <end position="132"/>
    </location>
</feature>
<evidence type="ECO:0000313" key="7">
    <source>
        <dbReference type="EMBL" id="GBF05196.1"/>
    </source>
</evidence>
<dbReference type="OrthoDB" id="9784202at2"/>
<dbReference type="PANTHER" id="PTHR30086">
    <property type="entry name" value="ARGININE EXPORTER PROTEIN ARGO"/>
    <property type="match status" value="1"/>
</dbReference>
<keyword evidence="4 6" id="KW-1133">Transmembrane helix</keyword>
<comment type="caution">
    <text evidence="7">The sequence shown here is derived from an EMBL/GenBank/DDBJ whole genome shotgun (WGS) entry which is preliminary data.</text>
</comment>
<dbReference type="PANTHER" id="PTHR30086:SF20">
    <property type="entry name" value="ARGININE EXPORTER PROTEIN ARGO-RELATED"/>
    <property type="match status" value="1"/>
</dbReference>
<evidence type="ECO:0000256" key="4">
    <source>
        <dbReference type="ARBA" id="ARBA00022989"/>
    </source>
</evidence>
<keyword evidence="2" id="KW-1003">Cell membrane</keyword>
<gene>
    <name evidence="7" type="ORF">DAERI_030362</name>
</gene>
<evidence type="ECO:0000256" key="5">
    <source>
        <dbReference type="ARBA" id="ARBA00023136"/>
    </source>
</evidence>
<dbReference type="AlphaFoldDB" id="A0A2I9D3M3"/>
<comment type="subcellular location">
    <subcellularLocation>
        <location evidence="1">Cell membrane</location>
        <topology evidence="1">Multi-pass membrane protein</topology>
    </subcellularLocation>
</comment>
<dbReference type="PIRSF" id="PIRSF006324">
    <property type="entry name" value="LeuE"/>
    <property type="match status" value="1"/>
</dbReference>
<feature type="transmembrane region" description="Helical" evidence="6">
    <location>
        <begin position="6"/>
        <end position="29"/>
    </location>
</feature>
<evidence type="ECO:0000256" key="6">
    <source>
        <dbReference type="SAM" id="Phobius"/>
    </source>
</evidence>
<dbReference type="InterPro" id="IPR001123">
    <property type="entry name" value="LeuE-type"/>
</dbReference>
<sequence>MVDPQQYGAFFLAALVLAALPGPGLLYVLARSLGGGRRDGVQSSLGTLVGGMFHVFASAAGLSALILASSVAFSVVKYAGAAYLIYLGVRTLLSRERLELDVGAGRQRQAFTQGIITEMLNPKTALFFLAFIPQFVRADAGNVFWQFVLLGTTSVVLNTLADLLVAVFAGPLGSRLRLNARFQKGQRLASGGAMIALGTYAAVER</sequence>
<accession>A0A2I9D3M3</accession>
<dbReference type="Pfam" id="PF01810">
    <property type="entry name" value="LysE"/>
    <property type="match status" value="1"/>
</dbReference>